<dbReference type="EMBL" id="JANPWB010000010">
    <property type="protein sequence ID" value="KAJ1139642.1"/>
    <property type="molecule type" value="Genomic_DNA"/>
</dbReference>
<protein>
    <recommendedName>
        <fullName evidence="5">Coiled-coil domain-containing protein 102A-like</fullName>
    </recommendedName>
</protein>
<keyword evidence="4" id="KW-1185">Reference proteome</keyword>
<proteinExistence type="predicted"/>
<dbReference type="PANTHER" id="PTHR46292">
    <property type="entry name" value="COILED-COIL DOMAIN-CONTAINING PROTEIN 102A"/>
    <property type="match status" value="1"/>
</dbReference>
<accession>A0AAV7QJM6</accession>
<reference evidence="3" key="1">
    <citation type="journal article" date="2022" name="bioRxiv">
        <title>Sequencing and chromosome-scale assembly of the giantPleurodeles waltlgenome.</title>
        <authorList>
            <person name="Brown T."/>
            <person name="Elewa A."/>
            <person name="Iarovenko S."/>
            <person name="Subramanian E."/>
            <person name="Araus A.J."/>
            <person name="Petzold A."/>
            <person name="Susuki M."/>
            <person name="Suzuki K.-i.T."/>
            <person name="Hayashi T."/>
            <person name="Toyoda A."/>
            <person name="Oliveira C."/>
            <person name="Osipova E."/>
            <person name="Leigh N.D."/>
            <person name="Simon A."/>
            <person name="Yun M.H."/>
        </authorList>
    </citation>
    <scope>NUCLEOTIDE SEQUENCE</scope>
    <source>
        <strain evidence="3">20211129_DDA</strain>
        <tissue evidence="3">Liver</tissue>
    </source>
</reference>
<dbReference type="AlphaFoldDB" id="A0AAV7QJM6"/>
<dbReference type="Gene3D" id="1.20.5.1160">
    <property type="entry name" value="Vasodilator-stimulated phosphoprotein"/>
    <property type="match status" value="1"/>
</dbReference>
<name>A0AAV7QJM6_PLEWA</name>
<dbReference type="Proteomes" id="UP001066276">
    <property type="component" value="Chromosome 6"/>
</dbReference>
<dbReference type="PANTHER" id="PTHR46292:SF1">
    <property type="entry name" value="COILED-COIL DOMAIN-CONTAINING PROTEIN 102A"/>
    <property type="match status" value="1"/>
</dbReference>
<evidence type="ECO:0000313" key="3">
    <source>
        <dbReference type="EMBL" id="KAJ1139642.1"/>
    </source>
</evidence>
<evidence type="ECO:0000313" key="4">
    <source>
        <dbReference type="Proteomes" id="UP001066276"/>
    </source>
</evidence>
<gene>
    <name evidence="3" type="ORF">NDU88_006009</name>
</gene>
<feature type="region of interest" description="Disordered" evidence="2">
    <location>
        <begin position="128"/>
        <end position="149"/>
    </location>
</feature>
<feature type="compositionally biased region" description="Low complexity" evidence="2">
    <location>
        <begin position="39"/>
        <end position="49"/>
    </location>
</feature>
<keyword evidence="1" id="KW-0175">Coiled coil</keyword>
<comment type="caution">
    <text evidence="3">The sequence shown here is derived from an EMBL/GenBank/DDBJ whole genome shotgun (WGS) entry which is preliminary data.</text>
</comment>
<feature type="region of interest" description="Disordered" evidence="2">
    <location>
        <begin position="1"/>
        <end position="55"/>
    </location>
</feature>
<evidence type="ECO:0000256" key="2">
    <source>
        <dbReference type="SAM" id="MobiDB-lite"/>
    </source>
</evidence>
<sequence length="200" mass="22536">MEPFGCRSAMSIKSCHRDTQRSGRSKQPPCLSGLDTVRSSGQPSSSLPESPIPRDHERCRRELAEAKLLATNMEKTLHWWAECASKWKERWARANAERHRAKKEARGLKQQVADLTQEVQELRKELESLKDQGTPVAEEGKDRDTSVQTKDITLGALEAEVREVLIKLQNWRASGEAERETGRSPKEGVETTPAAFETES</sequence>
<feature type="region of interest" description="Disordered" evidence="2">
    <location>
        <begin position="172"/>
        <end position="200"/>
    </location>
</feature>
<evidence type="ECO:0000256" key="1">
    <source>
        <dbReference type="ARBA" id="ARBA00023054"/>
    </source>
</evidence>
<evidence type="ECO:0008006" key="5">
    <source>
        <dbReference type="Google" id="ProtNLM"/>
    </source>
</evidence>
<feature type="compositionally biased region" description="Basic and acidic residues" evidence="2">
    <location>
        <begin position="175"/>
        <end position="189"/>
    </location>
</feature>
<organism evidence="3 4">
    <name type="scientific">Pleurodeles waltl</name>
    <name type="common">Iberian ribbed newt</name>
    <dbReference type="NCBI Taxonomy" id="8319"/>
    <lineage>
        <taxon>Eukaryota</taxon>
        <taxon>Metazoa</taxon>
        <taxon>Chordata</taxon>
        <taxon>Craniata</taxon>
        <taxon>Vertebrata</taxon>
        <taxon>Euteleostomi</taxon>
        <taxon>Amphibia</taxon>
        <taxon>Batrachia</taxon>
        <taxon>Caudata</taxon>
        <taxon>Salamandroidea</taxon>
        <taxon>Salamandridae</taxon>
        <taxon>Pleurodelinae</taxon>
        <taxon>Pleurodeles</taxon>
    </lineage>
</organism>